<accession>A0A4W5MQI4</accession>
<protein>
    <recommendedName>
        <fullName evidence="2">Fibronectin type-III domain-containing protein</fullName>
    </recommendedName>
</protein>
<dbReference type="InterPro" id="IPR036116">
    <property type="entry name" value="FN3_sf"/>
</dbReference>
<sequence length="74" mass="8296">TQNILVSPDVPDAPAPPEIVSIRHESAILNWTEPKENGGSPITGYHVEYKERNSLMWKRATKTPIRVKDCRVTG</sequence>
<organism evidence="3 4">
    <name type="scientific">Hucho hucho</name>
    <name type="common">huchen</name>
    <dbReference type="NCBI Taxonomy" id="62062"/>
    <lineage>
        <taxon>Eukaryota</taxon>
        <taxon>Metazoa</taxon>
        <taxon>Chordata</taxon>
        <taxon>Craniata</taxon>
        <taxon>Vertebrata</taxon>
        <taxon>Euteleostomi</taxon>
        <taxon>Actinopterygii</taxon>
        <taxon>Neopterygii</taxon>
        <taxon>Teleostei</taxon>
        <taxon>Protacanthopterygii</taxon>
        <taxon>Salmoniformes</taxon>
        <taxon>Salmonidae</taxon>
        <taxon>Salmoninae</taxon>
        <taxon>Hucho</taxon>
    </lineage>
</organism>
<dbReference type="Pfam" id="PF00041">
    <property type="entry name" value="fn3"/>
    <property type="match status" value="1"/>
</dbReference>
<proteinExistence type="predicted"/>
<dbReference type="PROSITE" id="PS50853">
    <property type="entry name" value="FN3"/>
    <property type="match status" value="1"/>
</dbReference>
<dbReference type="AlphaFoldDB" id="A0A4W5MQI4"/>
<dbReference type="PANTHER" id="PTHR14340">
    <property type="entry name" value="MICROFIBRIL-ASSOCIATED GLYCOPROTEIN 3"/>
    <property type="match status" value="1"/>
</dbReference>
<name>A0A4W5MQI4_9TELE</name>
<evidence type="ECO:0000313" key="4">
    <source>
        <dbReference type="Proteomes" id="UP000314982"/>
    </source>
</evidence>
<dbReference type="InterPro" id="IPR003961">
    <property type="entry name" value="FN3_dom"/>
</dbReference>
<dbReference type="CDD" id="cd00063">
    <property type="entry name" value="FN3"/>
    <property type="match status" value="1"/>
</dbReference>
<evidence type="ECO:0000256" key="1">
    <source>
        <dbReference type="ARBA" id="ARBA00023319"/>
    </source>
</evidence>
<dbReference type="Ensembl" id="ENSHHUT00000042303.1">
    <property type="protein sequence ID" value="ENSHHUP00000040727.1"/>
    <property type="gene ID" value="ENSHHUG00000025185.1"/>
</dbReference>
<reference evidence="3" key="2">
    <citation type="submission" date="2025-08" db="UniProtKB">
        <authorList>
            <consortium name="Ensembl"/>
        </authorList>
    </citation>
    <scope>IDENTIFICATION</scope>
</reference>
<dbReference type="InterPro" id="IPR013783">
    <property type="entry name" value="Ig-like_fold"/>
</dbReference>
<evidence type="ECO:0000313" key="3">
    <source>
        <dbReference type="Ensembl" id="ENSHHUP00000040727.1"/>
    </source>
</evidence>
<dbReference type="GeneTree" id="ENSGT01110000267173"/>
<dbReference type="Gene3D" id="2.60.40.10">
    <property type="entry name" value="Immunoglobulins"/>
    <property type="match status" value="1"/>
</dbReference>
<reference evidence="3" key="3">
    <citation type="submission" date="2025-09" db="UniProtKB">
        <authorList>
            <consortium name="Ensembl"/>
        </authorList>
    </citation>
    <scope>IDENTIFICATION</scope>
</reference>
<dbReference type="STRING" id="62062.ENSHHUP00000040727"/>
<feature type="domain" description="Fibronectin type-III" evidence="2">
    <location>
        <begin position="13"/>
        <end position="74"/>
    </location>
</feature>
<reference evidence="4" key="1">
    <citation type="submission" date="2018-06" db="EMBL/GenBank/DDBJ databases">
        <title>Genome assembly of Danube salmon.</title>
        <authorList>
            <person name="Macqueen D.J."/>
            <person name="Gundappa M.K."/>
        </authorList>
    </citation>
    <scope>NUCLEOTIDE SEQUENCE [LARGE SCALE GENOMIC DNA]</scope>
</reference>
<keyword evidence="1" id="KW-0393">Immunoglobulin domain</keyword>
<keyword evidence="4" id="KW-1185">Reference proteome</keyword>
<dbReference type="Proteomes" id="UP000314982">
    <property type="component" value="Unassembled WGS sequence"/>
</dbReference>
<dbReference type="SUPFAM" id="SSF49265">
    <property type="entry name" value="Fibronectin type III"/>
    <property type="match status" value="1"/>
</dbReference>
<dbReference type="PANTHER" id="PTHR14340:SF9">
    <property type="entry name" value="FIBRONECTIN TYPE-III DOMAIN-CONTAINING PROTEIN"/>
    <property type="match status" value="1"/>
</dbReference>
<evidence type="ECO:0000259" key="2">
    <source>
        <dbReference type="PROSITE" id="PS50853"/>
    </source>
</evidence>